<dbReference type="EMBL" id="VSFG01000003">
    <property type="protein sequence ID" value="TYB45577.1"/>
    <property type="molecule type" value="Genomic_DNA"/>
</dbReference>
<dbReference type="InterPro" id="IPR012347">
    <property type="entry name" value="Ferritin-like"/>
</dbReference>
<feature type="domain" description="DUF305" evidence="2">
    <location>
        <begin position="1"/>
        <end position="145"/>
    </location>
</feature>
<dbReference type="STRING" id="1220554.GCA_001552135_05727"/>
<dbReference type="PANTHER" id="PTHR36933">
    <property type="entry name" value="SLL0788 PROTEIN"/>
    <property type="match status" value="1"/>
</dbReference>
<evidence type="ECO:0000259" key="2">
    <source>
        <dbReference type="Pfam" id="PF03713"/>
    </source>
</evidence>
<name>A0A5D0NM83_9ACTN</name>
<keyword evidence="4" id="KW-1185">Reference proteome</keyword>
<protein>
    <submittedName>
        <fullName evidence="3">DUF305 domain-containing protein</fullName>
    </submittedName>
</protein>
<organism evidence="3 4">
    <name type="scientific">Actinomadura chibensis</name>
    <dbReference type="NCBI Taxonomy" id="392828"/>
    <lineage>
        <taxon>Bacteria</taxon>
        <taxon>Bacillati</taxon>
        <taxon>Actinomycetota</taxon>
        <taxon>Actinomycetes</taxon>
        <taxon>Streptosporangiales</taxon>
        <taxon>Thermomonosporaceae</taxon>
        <taxon>Actinomadura</taxon>
    </lineage>
</organism>
<evidence type="ECO:0000256" key="1">
    <source>
        <dbReference type="SAM" id="MobiDB-lite"/>
    </source>
</evidence>
<dbReference type="PANTHER" id="PTHR36933:SF1">
    <property type="entry name" value="SLL0788 PROTEIN"/>
    <property type="match status" value="1"/>
</dbReference>
<proteinExistence type="predicted"/>
<feature type="region of interest" description="Disordered" evidence="1">
    <location>
        <begin position="50"/>
        <end position="77"/>
    </location>
</feature>
<gene>
    <name evidence="3" type="ORF">FXF69_19305</name>
</gene>
<dbReference type="Gene3D" id="1.20.1260.10">
    <property type="match status" value="1"/>
</dbReference>
<dbReference type="Proteomes" id="UP000323380">
    <property type="component" value="Unassembled WGS sequence"/>
</dbReference>
<dbReference type="RefSeq" id="WP_148344404.1">
    <property type="nucleotide sequence ID" value="NZ_VSFG01000003.1"/>
</dbReference>
<sequence length="147" mass="16238">MYLQMMVEHHRQALELLRPAAERSRRKEIRSLAAAARRDETGELRQITSRLTAWSKPTTLGGHTPEHASHGAGPATGAKEIKALEQADKASFETVFLNLFIGHQHGAVEMSQREIKEGADPATKAYAKQVVLSTTGEIRQMLKLLNG</sequence>
<dbReference type="InterPro" id="IPR005183">
    <property type="entry name" value="DUF305_CopM-like"/>
</dbReference>
<dbReference type="AlphaFoldDB" id="A0A5D0NM83"/>
<comment type="caution">
    <text evidence="3">The sequence shown here is derived from an EMBL/GenBank/DDBJ whole genome shotgun (WGS) entry which is preliminary data.</text>
</comment>
<evidence type="ECO:0000313" key="3">
    <source>
        <dbReference type="EMBL" id="TYB45577.1"/>
    </source>
</evidence>
<accession>A0A5D0NM83</accession>
<reference evidence="3 4" key="1">
    <citation type="submission" date="2019-08" db="EMBL/GenBank/DDBJ databases">
        <title>Actinomadura sp. nov. CYP1-5 isolated from mountain soil.</title>
        <authorList>
            <person name="Songsumanus A."/>
            <person name="Kuncharoen N."/>
            <person name="Kudo T."/>
            <person name="Yuki M."/>
            <person name="Igarashi Y."/>
            <person name="Tanasupawat S."/>
        </authorList>
    </citation>
    <scope>NUCLEOTIDE SEQUENCE [LARGE SCALE GENOMIC DNA]</scope>
    <source>
        <strain evidence="3 4">JCM 14158</strain>
    </source>
</reference>
<dbReference type="Pfam" id="PF03713">
    <property type="entry name" value="DUF305"/>
    <property type="match status" value="1"/>
</dbReference>
<evidence type="ECO:0000313" key="4">
    <source>
        <dbReference type="Proteomes" id="UP000323380"/>
    </source>
</evidence>